<gene>
    <name evidence="2" type="ORF">g.45146</name>
</gene>
<dbReference type="EMBL" id="GEDC01029152">
    <property type="protein sequence ID" value="JAS08146.1"/>
    <property type="molecule type" value="Transcribed_RNA"/>
</dbReference>
<name>A0A1B6C3R1_9HEMI</name>
<accession>A0A1B6C3R1</accession>
<evidence type="ECO:0000256" key="1">
    <source>
        <dbReference type="SAM" id="MobiDB-lite"/>
    </source>
</evidence>
<organism evidence="2">
    <name type="scientific">Clastoptera arizonana</name>
    <name type="common">Arizona spittle bug</name>
    <dbReference type="NCBI Taxonomy" id="38151"/>
    <lineage>
        <taxon>Eukaryota</taxon>
        <taxon>Metazoa</taxon>
        <taxon>Ecdysozoa</taxon>
        <taxon>Arthropoda</taxon>
        <taxon>Hexapoda</taxon>
        <taxon>Insecta</taxon>
        <taxon>Pterygota</taxon>
        <taxon>Neoptera</taxon>
        <taxon>Paraneoptera</taxon>
        <taxon>Hemiptera</taxon>
        <taxon>Auchenorrhyncha</taxon>
        <taxon>Cercopoidea</taxon>
        <taxon>Clastopteridae</taxon>
        <taxon>Clastoptera</taxon>
    </lineage>
</organism>
<feature type="non-terminal residue" evidence="2">
    <location>
        <position position="110"/>
    </location>
</feature>
<evidence type="ECO:0000313" key="2">
    <source>
        <dbReference type="EMBL" id="JAS08146.1"/>
    </source>
</evidence>
<dbReference type="AlphaFoldDB" id="A0A1B6C3R1"/>
<protein>
    <submittedName>
        <fullName evidence="2">Uncharacterized protein</fullName>
    </submittedName>
</protein>
<reference evidence="2" key="1">
    <citation type="submission" date="2015-12" db="EMBL/GenBank/DDBJ databases">
        <title>De novo transcriptome assembly of four potential Pierce s Disease insect vectors from Arizona vineyards.</title>
        <authorList>
            <person name="Tassone E.E."/>
        </authorList>
    </citation>
    <scope>NUCLEOTIDE SEQUENCE</scope>
</reference>
<feature type="compositionally biased region" description="Polar residues" evidence="1">
    <location>
        <begin position="89"/>
        <end position="102"/>
    </location>
</feature>
<proteinExistence type="predicted"/>
<feature type="non-terminal residue" evidence="2">
    <location>
        <position position="1"/>
    </location>
</feature>
<sequence length="110" mass="12703">NDAFNFYDKRESEFSDDALYTRIMAEAMKVAPTISNPHINLPMLDDSPKLFISKRRSLSPVNILHRRSYTLATKQDSFDEEEFLQKKSASLIVQPSKEPTSPNKKKPWLT</sequence>
<feature type="region of interest" description="Disordered" evidence="1">
    <location>
        <begin position="89"/>
        <end position="110"/>
    </location>
</feature>